<keyword evidence="4" id="KW-0677">Repeat</keyword>
<comment type="caution">
    <text evidence="6">The sequence shown here is derived from an EMBL/GenBank/DDBJ whole genome shotgun (WGS) entry which is preliminary data.</text>
</comment>
<evidence type="ECO:0000313" key="6">
    <source>
        <dbReference type="EMBL" id="CAH1803347.1"/>
    </source>
</evidence>
<dbReference type="OrthoDB" id="9988752at2759"/>
<feature type="non-terminal residue" evidence="6">
    <location>
        <position position="159"/>
    </location>
</feature>
<feature type="non-terminal residue" evidence="6">
    <location>
        <position position="1"/>
    </location>
</feature>
<evidence type="ECO:0000256" key="2">
    <source>
        <dbReference type="ARBA" id="ARBA00022525"/>
    </source>
</evidence>
<reference evidence="6" key="1">
    <citation type="submission" date="2022-03" db="EMBL/GenBank/DDBJ databases">
        <authorList>
            <person name="Martin C."/>
        </authorList>
    </citation>
    <scope>NUCLEOTIDE SEQUENCE</scope>
</reference>
<evidence type="ECO:0000313" key="7">
    <source>
        <dbReference type="Proteomes" id="UP000749559"/>
    </source>
</evidence>
<evidence type="ECO:0000256" key="3">
    <source>
        <dbReference type="ARBA" id="ARBA00022729"/>
    </source>
</evidence>
<dbReference type="PROSITE" id="PS50092">
    <property type="entry name" value="TSP1"/>
    <property type="match status" value="1"/>
</dbReference>
<dbReference type="PANTHER" id="PTHR22906:SF43">
    <property type="entry name" value="PROPERDIN"/>
    <property type="match status" value="1"/>
</dbReference>
<evidence type="ECO:0000256" key="4">
    <source>
        <dbReference type="ARBA" id="ARBA00022737"/>
    </source>
</evidence>
<sequence length="159" mass="18054">DIRRRPAEYFQVKCPCDFQQYTYCPTYKPGDEAQGCSWSTWTSTYSACSVTCGTGVKTKTRTRTKQYSTAYTGRCEGDSQDTSTLRCINPTSQSCQVPGCRWNAWSNWRYSACSVTCRIGTKTKTRFRTKQYSTAFTGRCEGNSQETSTLRCFNPLSIK</sequence>
<keyword evidence="2" id="KW-0964">Secreted</keyword>
<keyword evidence="7" id="KW-1185">Reference proteome</keyword>
<dbReference type="Proteomes" id="UP000749559">
    <property type="component" value="Unassembled WGS sequence"/>
</dbReference>
<organism evidence="6 7">
    <name type="scientific">Owenia fusiformis</name>
    <name type="common">Polychaete worm</name>
    <dbReference type="NCBI Taxonomy" id="6347"/>
    <lineage>
        <taxon>Eukaryota</taxon>
        <taxon>Metazoa</taxon>
        <taxon>Spiralia</taxon>
        <taxon>Lophotrochozoa</taxon>
        <taxon>Annelida</taxon>
        <taxon>Polychaeta</taxon>
        <taxon>Sedentaria</taxon>
        <taxon>Canalipalpata</taxon>
        <taxon>Sabellida</taxon>
        <taxon>Oweniida</taxon>
        <taxon>Oweniidae</taxon>
        <taxon>Owenia</taxon>
    </lineage>
</organism>
<dbReference type="InterPro" id="IPR036383">
    <property type="entry name" value="TSP1_rpt_sf"/>
</dbReference>
<dbReference type="InterPro" id="IPR052065">
    <property type="entry name" value="Compl_asym_regulator"/>
</dbReference>
<proteinExistence type="predicted"/>
<keyword evidence="3" id="KW-0732">Signal</keyword>
<dbReference type="AlphaFoldDB" id="A0A8S4QEL8"/>
<gene>
    <name evidence="6" type="ORF">OFUS_LOCUS26951</name>
</gene>
<keyword evidence="5" id="KW-1015">Disulfide bond</keyword>
<comment type="subcellular location">
    <subcellularLocation>
        <location evidence="1">Secreted</location>
    </subcellularLocation>
</comment>
<protein>
    <submittedName>
        <fullName evidence="6">Uncharacterized protein</fullName>
    </submittedName>
</protein>
<dbReference type="Pfam" id="PF00090">
    <property type="entry name" value="TSP_1"/>
    <property type="match status" value="2"/>
</dbReference>
<accession>A0A8S4QEL8</accession>
<dbReference type="SMART" id="SM00209">
    <property type="entry name" value="TSP1"/>
    <property type="match status" value="2"/>
</dbReference>
<dbReference type="PANTHER" id="PTHR22906">
    <property type="entry name" value="PROPERDIN"/>
    <property type="match status" value="1"/>
</dbReference>
<dbReference type="InterPro" id="IPR000884">
    <property type="entry name" value="TSP1_rpt"/>
</dbReference>
<dbReference type="Gene3D" id="2.20.100.10">
    <property type="entry name" value="Thrombospondin type-1 (TSP1) repeat"/>
    <property type="match status" value="2"/>
</dbReference>
<dbReference type="EMBL" id="CAIIXF020000577">
    <property type="protein sequence ID" value="CAH1803347.1"/>
    <property type="molecule type" value="Genomic_DNA"/>
</dbReference>
<dbReference type="SUPFAM" id="SSF82895">
    <property type="entry name" value="TSP-1 type 1 repeat"/>
    <property type="match status" value="2"/>
</dbReference>
<evidence type="ECO:0000256" key="1">
    <source>
        <dbReference type="ARBA" id="ARBA00004613"/>
    </source>
</evidence>
<evidence type="ECO:0000256" key="5">
    <source>
        <dbReference type="ARBA" id="ARBA00023157"/>
    </source>
</evidence>
<name>A0A8S4QEL8_OWEFU</name>